<sequence length="74" mass="7804">MVPSWNEHWEEAPQEVALNAELDWIESYVEEPRERDSSGGVTPGGACSSLGDGDEVEPRIPGVVAGAALLGAGR</sequence>
<name>A0A2M8LHX0_9BACT</name>
<reference evidence="3" key="1">
    <citation type="submission" date="2017-09" db="EMBL/GenBank/DDBJ databases">
        <title>Depth-based differentiation of microbial function through sediment-hosted aquifers and enrichment of novel symbionts in the deep terrestrial subsurface.</title>
        <authorList>
            <person name="Probst A.J."/>
            <person name="Ladd B."/>
            <person name="Jarett J.K."/>
            <person name="Geller-Mcgrath D.E."/>
            <person name="Sieber C.M.K."/>
            <person name="Emerson J.B."/>
            <person name="Anantharaman K."/>
            <person name="Thomas B.C."/>
            <person name="Malmstrom R."/>
            <person name="Stieglmeier M."/>
            <person name="Klingl A."/>
            <person name="Woyke T."/>
            <person name="Ryan C.M."/>
            <person name="Banfield J.F."/>
        </authorList>
    </citation>
    <scope>NUCLEOTIDE SEQUENCE [LARGE SCALE GENOMIC DNA]</scope>
</reference>
<dbReference type="Proteomes" id="UP000231436">
    <property type="component" value="Unassembled WGS sequence"/>
</dbReference>
<evidence type="ECO:0000313" key="3">
    <source>
        <dbReference type="Proteomes" id="UP000231436"/>
    </source>
</evidence>
<feature type="region of interest" description="Disordered" evidence="1">
    <location>
        <begin position="30"/>
        <end position="58"/>
    </location>
</feature>
<proteinExistence type="predicted"/>
<organism evidence="2 3">
    <name type="scientific">Candidatus Uhrbacteria bacterium CG10_big_fil_rev_8_21_14_0_10_48_16</name>
    <dbReference type="NCBI Taxonomy" id="1975038"/>
    <lineage>
        <taxon>Bacteria</taxon>
        <taxon>Candidatus Uhriibacteriota</taxon>
    </lineage>
</organism>
<accession>A0A2M8LHX0</accession>
<protein>
    <submittedName>
        <fullName evidence="2">Uncharacterized protein</fullName>
    </submittedName>
</protein>
<evidence type="ECO:0000256" key="1">
    <source>
        <dbReference type="SAM" id="MobiDB-lite"/>
    </source>
</evidence>
<comment type="caution">
    <text evidence="2">The sequence shown here is derived from an EMBL/GenBank/DDBJ whole genome shotgun (WGS) entry which is preliminary data.</text>
</comment>
<dbReference type="AlphaFoldDB" id="A0A2M8LHX0"/>
<evidence type="ECO:0000313" key="2">
    <source>
        <dbReference type="EMBL" id="PJE77038.1"/>
    </source>
</evidence>
<dbReference type="EMBL" id="PFEU01000007">
    <property type="protein sequence ID" value="PJE77038.1"/>
    <property type="molecule type" value="Genomic_DNA"/>
</dbReference>
<gene>
    <name evidence="2" type="ORF">COV05_01300</name>
</gene>